<reference evidence="1" key="1">
    <citation type="submission" date="2020-08" db="EMBL/GenBank/DDBJ databases">
        <title>Multicomponent nature underlies the extraordinary mechanical properties of spider dragline silk.</title>
        <authorList>
            <person name="Kono N."/>
            <person name="Nakamura H."/>
            <person name="Mori M."/>
            <person name="Yoshida Y."/>
            <person name="Ohtoshi R."/>
            <person name="Malay A.D."/>
            <person name="Moran D.A.P."/>
            <person name="Tomita M."/>
            <person name="Numata K."/>
            <person name="Arakawa K."/>
        </authorList>
    </citation>
    <scope>NUCLEOTIDE SEQUENCE</scope>
</reference>
<dbReference type="Gene3D" id="3.10.10.10">
    <property type="entry name" value="HIV Type 1 Reverse Transcriptase, subunit A, domain 1"/>
    <property type="match status" value="1"/>
</dbReference>
<gene>
    <name evidence="1" type="primary">X975_14634</name>
    <name evidence="1" type="ORF">TNCV_3092281</name>
</gene>
<comment type="caution">
    <text evidence="1">The sequence shown here is derived from an EMBL/GenBank/DDBJ whole genome shotgun (WGS) entry which is preliminary data.</text>
</comment>
<protein>
    <submittedName>
        <fullName evidence="1">Peptidase A2 domain-containing protein</fullName>
    </submittedName>
</protein>
<name>A0A8X6RXB7_TRICX</name>
<dbReference type="EMBL" id="BMAU01021239">
    <property type="protein sequence ID" value="GFY03602.1"/>
    <property type="molecule type" value="Genomic_DNA"/>
</dbReference>
<keyword evidence="2" id="KW-1185">Reference proteome</keyword>
<evidence type="ECO:0000313" key="2">
    <source>
        <dbReference type="Proteomes" id="UP000887159"/>
    </source>
</evidence>
<sequence>MNENVWNQLVSPSLINRGNILNGFGLSKTHVIGSFYSSASIDSQDAFVKVNIVSNHSMNFNIIIGCNLIKQANLTTTPDSVIFSKPQIEVFDGSPHPFVFAITVDIPKFDIRPKITKQTRNDVEALLVSYRPNKIKTTDVELSITVVNDKPIYHSSRRLPFTERDVVDKQIDEWTQNGIIEQCSFALLSSSSSPQKRRQSTSLH</sequence>
<organism evidence="1 2">
    <name type="scientific">Trichonephila clavipes</name>
    <name type="common">Golden silk orbweaver</name>
    <name type="synonym">Nephila clavipes</name>
    <dbReference type="NCBI Taxonomy" id="2585209"/>
    <lineage>
        <taxon>Eukaryota</taxon>
        <taxon>Metazoa</taxon>
        <taxon>Ecdysozoa</taxon>
        <taxon>Arthropoda</taxon>
        <taxon>Chelicerata</taxon>
        <taxon>Arachnida</taxon>
        <taxon>Araneae</taxon>
        <taxon>Araneomorphae</taxon>
        <taxon>Entelegynae</taxon>
        <taxon>Araneoidea</taxon>
        <taxon>Nephilidae</taxon>
        <taxon>Trichonephila</taxon>
    </lineage>
</organism>
<evidence type="ECO:0000313" key="1">
    <source>
        <dbReference type="EMBL" id="GFY03602.1"/>
    </source>
</evidence>
<dbReference type="AlphaFoldDB" id="A0A8X6RXB7"/>
<proteinExistence type="predicted"/>
<dbReference type="Proteomes" id="UP000887159">
    <property type="component" value="Unassembled WGS sequence"/>
</dbReference>
<accession>A0A8X6RXB7</accession>